<reference evidence="2" key="1">
    <citation type="submission" date="2019-12" db="EMBL/GenBank/DDBJ databases">
        <title>The whole-genome sequencing of Haloarcula japonica strain pws8.</title>
        <authorList>
            <person name="Verma D.K."/>
            <person name="Gopal K."/>
            <person name="Prasad E.S."/>
        </authorList>
    </citation>
    <scope>NUCLEOTIDE SEQUENCE</scope>
    <source>
        <strain evidence="2">Pws8</strain>
    </source>
</reference>
<name>A0A847U969_9EURY</name>
<protein>
    <submittedName>
        <fullName evidence="2">Uncharacterized protein</fullName>
    </submittedName>
</protein>
<dbReference type="RefSeq" id="WP_155119974.1">
    <property type="nucleotide sequence ID" value="NZ_JAWJXX010000002.1"/>
</dbReference>
<accession>A0A847U969</accession>
<proteinExistence type="predicted"/>
<dbReference type="AlphaFoldDB" id="A0A847U969"/>
<dbReference type="Proteomes" id="UP000610611">
    <property type="component" value="Unassembled WGS sequence"/>
</dbReference>
<evidence type="ECO:0000313" key="3">
    <source>
        <dbReference type="Proteomes" id="UP000610611"/>
    </source>
</evidence>
<comment type="caution">
    <text evidence="2">The sequence shown here is derived from an EMBL/GenBank/DDBJ whole genome shotgun (WGS) entry which is preliminary data.</text>
</comment>
<evidence type="ECO:0000256" key="1">
    <source>
        <dbReference type="SAM" id="Coils"/>
    </source>
</evidence>
<gene>
    <name evidence="2" type="ORF">GOC83_17935</name>
</gene>
<keyword evidence="1" id="KW-0175">Coiled coil</keyword>
<dbReference type="EMBL" id="WOWB01000003">
    <property type="protein sequence ID" value="NLV08010.1"/>
    <property type="molecule type" value="Genomic_DNA"/>
</dbReference>
<evidence type="ECO:0000313" key="2">
    <source>
        <dbReference type="EMBL" id="NLV08010.1"/>
    </source>
</evidence>
<sequence>MKVKNRLQEALKQVQLAKEEVDRSDVSQELDQSLEALQNALESFEDD</sequence>
<feature type="coiled-coil region" evidence="1">
    <location>
        <begin position="4"/>
        <end position="47"/>
    </location>
</feature>
<organism evidence="2 3">
    <name type="scientific">Haloarcula rubripromontorii</name>
    <dbReference type="NCBI Taxonomy" id="1705562"/>
    <lineage>
        <taxon>Archaea</taxon>
        <taxon>Methanobacteriati</taxon>
        <taxon>Methanobacteriota</taxon>
        <taxon>Stenosarchaea group</taxon>
        <taxon>Halobacteria</taxon>
        <taxon>Halobacteriales</taxon>
        <taxon>Haloarculaceae</taxon>
        <taxon>Haloarcula</taxon>
    </lineage>
</organism>